<comment type="subcellular location">
    <subcellularLocation>
        <location evidence="1">Cell membrane</location>
        <topology evidence="1">Multi-pass membrane protein</topology>
    </subcellularLocation>
</comment>
<keyword evidence="8 16" id="KW-0472">Membrane</keyword>
<dbReference type="GeneID" id="108424934"/>
<dbReference type="InterPro" id="IPR001105">
    <property type="entry name" value="Thbox_rcpt"/>
</dbReference>
<keyword evidence="10 14" id="KW-0675">Receptor</keyword>
<dbReference type="Proteomes" id="UP001501920">
    <property type="component" value="Chromosome 15"/>
</dbReference>
<evidence type="ECO:0000256" key="13">
    <source>
        <dbReference type="ARBA" id="ARBA00029815"/>
    </source>
</evidence>
<evidence type="ECO:0000256" key="16">
    <source>
        <dbReference type="SAM" id="Phobius"/>
    </source>
</evidence>
<feature type="compositionally biased region" description="Polar residues" evidence="15">
    <location>
        <begin position="420"/>
        <end position="639"/>
    </location>
</feature>
<organism evidence="18 19">
    <name type="scientific">Pygocentrus nattereri</name>
    <name type="common">Red-bellied piranha</name>
    <dbReference type="NCBI Taxonomy" id="42514"/>
    <lineage>
        <taxon>Eukaryota</taxon>
        <taxon>Metazoa</taxon>
        <taxon>Chordata</taxon>
        <taxon>Craniata</taxon>
        <taxon>Vertebrata</taxon>
        <taxon>Euteleostomi</taxon>
        <taxon>Actinopterygii</taxon>
        <taxon>Neopterygii</taxon>
        <taxon>Teleostei</taxon>
        <taxon>Ostariophysi</taxon>
        <taxon>Characiformes</taxon>
        <taxon>Characoidei</taxon>
        <taxon>Pygocentrus</taxon>
    </lineage>
</organism>
<dbReference type="GO" id="GO:0007189">
    <property type="term" value="P:adenylate cyclase-activating G protein-coupled receptor signaling pathway"/>
    <property type="evidence" value="ECO:0007669"/>
    <property type="project" value="TreeGrafter"/>
</dbReference>
<evidence type="ECO:0000256" key="12">
    <source>
        <dbReference type="ARBA" id="ARBA00023224"/>
    </source>
</evidence>
<evidence type="ECO:0000256" key="3">
    <source>
        <dbReference type="ARBA" id="ARBA00022475"/>
    </source>
</evidence>
<dbReference type="PRINTS" id="PR00237">
    <property type="entry name" value="GPCRRHODOPSN"/>
</dbReference>
<comment type="similarity">
    <text evidence="14">Belongs to the G-protein coupled receptor 1 family.</text>
</comment>
<keyword evidence="4" id="KW-0597">Phosphoprotein</keyword>
<feature type="transmembrane region" description="Helical" evidence="16">
    <location>
        <begin position="247"/>
        <end position="272"/>
    </location>
</feature>
<evidence type="ECO:0000256" key="2">
    <source>
        <dbReference type="ARBA" id="ARBA00017628"/>
    </source>
</evidence>
<dbReference type="GO" id="GO:0006954">
    <property type="term" value="P:inflammatory response"/>
    <property type="evidence" value="ECO:0007669"/>
    <property type="project" value="TreeGrafter"/>
</dbReference>
<dbReference type="InterPro" id="IPR000276">
    <property type="entry name" value="GPCR_Rhodpsn"/>
</dbReference>
<keyword evidence="5 14" id="KW-0812">Transmembrane</keyword>
<dbReference type="CTD" id="6915"/>
<keyword evidence="12 14" id="KW-0807">Transducer</keyword>
<keyword evidence="7 14" id="KW-0297">G-protein coupled receptor</keyword>
<dbReference type="GeneTree" id="ENSGT01030000234559"/>
<reference evidence="18" key="3">
    <citation type="submission" date="2025-09" db="UniProtKB">
        <authorList>
            <consortium name="Ensembl"/>
        </authorList>
    </citation>
    <scope>IDENTIFICATION</scope>
</reference>
<keyword evidence="19" id="KW-1185">Reference proteome</keyword>
<dbReference type="PRINTS" id="PR00429">
    <property type="entry name" value="THROMBOXANER"/>
</dbReference>
<keyword evidence="3" id="KW-1003">Cell membrane</keyword>
<dbReference type="CDD" id="cd15143">
    <property type="entry name" value="7tmA_TXA2_R"/>
    <property type="match status" value="1"/>
</dbReference>
<evidence type="ECO:0000256" key="1">
    <source>
        <dbReference type="ARBA" id="ARBA00004651"/>
    </source>
</evidence>
<reference evidence="18 19" key="1">
    <citation type="submission" date="2020-10" db="EMBL/GenBank/DDBJ databases">
        <title>Pygocentrus nattereri (red-bellied piranha) genome, fPygNat1, primary haplotype.</title>
        <authorList>
            <person name="Myers G."/>
            <person name="Meyer A."/>
            <person name="Karagic N."/>
            <person name="Pippel M."/>
            <person name="Winkler S."/>
            <person name="Tracey A."/>
            <person name="Wood J."/>
            <person name="Formenti G."/>
            <person name="Howe K."/>
            <person name="Fedrigo O."/>
            <person name="Jarvis E.D."/>
        </authorList>
    </citation>
    <scope>NUCLEOTIDE SEQUENCE [LARGE SCALE GENOMIC DNA]</scope>
</reference>
<feature type="region of interest" description="Disordered" evidence="15">
    <location>
        <begin position="420"/>
        <end position="656"/>
    </location>
</feature>
<accession>A0AAR2KHL1</accession>
<evidence type="ECO:0000259" key="17">
    <source>
        <dbReference type="PROSITE" id="PS50262"/>
    </source>
</evidence>
<dbReference type="GO" id="GO:0045777">
    <property type="term" value="P:positive regulation of blood pressure"/>
    <property type="evidence" value="ECO:0007669"/>
    <property type="project" value="TreeGrafter"/>
</dbReference>
<dbReference type="PROSITE" id="PS00237">
    <property type="entry name" value="G_PROTEIN_RECEP_F1_1"/>
    <property type="match status" value="1"/>
</dbReference>
<protein>
    <recommendedName>
        <fullName evidence="2">Thromboxane A2 receptor</fullName>
    </recommendedName>
    <alternativeName>
        <fullName evidence="13">Prostanoid TP receptor</fullName>
    </alternativeName>
</protein>
<evidence type="ECO:0000256" key="4">
    <source>
        <dbReference type="ARBA" id="ARBA00022553"/>
    </source>
</evidence>
<sequence>MAGNKSIAYCFPLNATYYNYSNNSTVASAYFSAVFSMLGLSSNLFALIVLVKTFRHTKSRSRSSFLLLLCGLVVTDFMGLLVTGSIVVSFRMTHFSWMSVDPKCHFCNFMGMSMVFYGLCPLLLGATMAVERFVGINWPFARSANVPKSRACYVVAGVWVTAGLISLLPIMGLGSYHLQPPGSWCFLNISSRFPVDMAFCLIFSLVGLLSLFVSFVLNTVSVVTLLRVCCRQDSTQRRKDYEVEMMVQLILIMVIASICWCPLLVFITQTVLSDKALSVHGLLLWIRFATWNQILDPWVYILFRRSVLKRVYPRMDWSRGSIASLYPSFSSSMRKLTRASLGATSRLGETELNGQNSQELNGQNSQELKGQNSQELKGQNSQELNRQNSLELNGQSSQELNGQNSQELNGQNFQELNRQNSQELNGQSSQELNGQSSQELNGQSFQELNGQSSQKLNGQNSQELNGQNSQELNGQNSLELNGQNSQELNGQNSLELNGQNSQELNGQSSQELNGQSSQELNGQNSQELNGQNSQELNGQKSQELNGQKSQELNGQNSQELNGQKSQELNGQKSQELNGQNSQELNGQNSQELNGQNSQELNGQKSQELNGQKSQDLNGQNSQELNGQNSQDLNGQNSQELKQEDALLPVQRTSPNS</sequence>
<evidence type="ECO:0000256" key="7">
    <source>
        <dbReference type="ARBA" id="ARBA00023040"/>
    </source>
</evidence>
<feature type="transmembrane region" description="Helical" evidence="16">
    <location>
        <begin position="151"/>
        <end position="173"/>
    </location>
</feature>
<dbReference type="InterPro" id="IPR017452">
    <property type="entry name" value="GPCR_Rhodpsn_7TM"/>
</dbReference>
<keyword evidence="9" id="KW-1015">Disulfide bond</keyword>
<feature type="transmembrane region" description="Helical" evidence="16">
    <location>
        <begin position="63"/>
        <end position="89"/>
    </location>
</feature>
<evidence type="ECO:0000256" key="10">
    <source>
        <dbReference type="ARBA" id="ARBA00023170"/>
    </source>
</evidence>
<evidence type="ECO:0000256" key="11">
    <source>
        <dbReference type="ARBA" id="ARBA00023180"/>
    </source>
</evidence>
<dbReference type="Ensembl" id="ENSPNAT00000057072.1">
    <property type="protein sequence ID" value="ENSPNAP00000063813.1"/>
    <property type="gene ID" value="ENSPNAG00000005337.2"/>
</dbReference>
<keyword evidence="6 16" id="KW-1133">Transmembrane helix</keyword>
<dbReference type="AlphaFoldDB" id="A0AAR2KHL1"/>
<dbReference type="InterPro" id="IPR008365">
    <property type="entry name" value="Prostanoid_rcpt"/>
</dbReference>
<dbReference type="GO" id="GO:0007204">
    <property type="term" value="P:positive regulation of cytosolic calcium ion concentration"/>
    <property type="evidence" value="ECO:0007669"/>
    <property type="project" value="TreeGrafter"/>
</dbReference>
<feature type="transmembrane region" description="Helical" evidence="16">
    <location>
        <begin position="193"/>
        <end position="226"/>
    </location>
</feature>
<evidence type="ECO:0000256" key="5">
    <source>
        <dbReference type="ARBA" id="ARBA00022692"/>
    </source>
</evidence>
<feature type="domain" description="G-protein coupled receptors family 1 profile" evidence="17">
    <location>
        <begin position="42"/>
        <end position="300"/>
    </location>
</feature>
<dbReference type="PROSITE" id="PS50262">
    <property type="entry name" value="G_PROTEIN_RECEP_F1_2"/>
    <property type="match status" value="1"/>
</dbReference>
<reference evidence="18" key="2">
    <citation type="submission" date="2025-08" db="UniProtKB">
        <authorList>
            <consortium name="Ensembl"/>
        </authorList>
    </citation>
    <scope>IDENTIFICATION</scope>
</reference>
<evidence type="ECO:0000256" key="8">
    <source>
        <dbReference type="ARBA" id="ARBA00023136"/>
    </source>
</evidence>
<evidence type="ECO:0000256" key="14">
    <source>
        <dbReference type="RuleBase" id="RU000688"/>
    </source>
</evidence>
<evidence type="ECO:0000313" key="18">
    <source>
        <dbReference type="Ensembl" id="ENSPNAP00000063813.1"/>
    </source>
</evidence>
<dbReference type="Gene3D" id="1.20.1070.10">
    <property type="entry name" value="Rhodopsin 7-helix transmembrane proteins"/>
    <property type="match status" value="1"/>
</dbReference>
<dbReference type="GO" id="GO:0004960">
    <property type="term" value="F:thromboxane receptor activity"/>
    <property type="evidence" value="ECO:0007669"/>
    <property type="project" value="InterPro"/>
</dbReference>
<feature type="compositionally biased region" description="Polar residues" evidence="15">
    <location>
        <begin position="352"/>
        <end position="383"/>
    </location>
</feature>
<feature type="region of interest" description="Disordered" evidence="15">
    <location>
        <begin position="348"/>
        <end position="383"/>
    </location>
</feature>
<dbReference type="RefSeq" id="XP_037401021.1">
    <property type="nucleotide sequence ID" value="XM_037545124.1"/>
</dbReference>
<name>A0AAR2KHL1_PYGNA</name>
<evidence type="ECO:0000313" key="19">
    <source>
        <dbReference type="Proteomes" id="UP001501920"/>
    </source>
</evidence>
<evidence type="ECO:0000256" key="6">
    <source>
        <dbReference type="ARBA" id="ARBA00022989"/>
    </source>
</evidence>
<keyword evidence="11" id="KW-0325">Glycoprotein</keyword>
<dbReference type="Pfam" id="PF00001">
    <property type="entry name" value="7tm_1"/>
    <property type="match status" value="1"/>
</dbReference>
<dbReference type="PRINTS" id="PR01788">
    <property type="entry name" value="PROSTANOIDR"/>
</dbReference>
<feature type="transmembrane region" description="Helical" evidence="16">
    <location>
        <begin position="109"/>
        <end position="130"/>
    </location>
</feature>
<dbReference type="SUPFAM" id="SSF81321">
    <property type="entry name" value="Family A G protein-coupled receptor-like"/>
    <property type="match status" value="1"/>
</dbReference>
<evidence type="ECO:0000256" key="9">
    <source>
        <dbReference type="ARBA" id="ARBA00023157"/>
    </source>
</evidence>
<dbReference type="GO" id="GO:0005886">
    <property type="term" value="C:plasma membrane"/>
    <property type="evidence" value="ECO:0007669"/>
    <property type="project" value="UniProtKB-SubCell"/>
</dbReference>
<evidence type="ECO:0000256" key="15">
    <source>
        <dbReference type="SAM" id="MobiDB-lite"/>
    </source>
</evidence>
<dbReference type="PANTHER" id="PTHR11866">
    <property type="entry name" value="G-PROTEIN COUPLED RECEPTOR FAMILY 1 MEMBER"/>
    <property type="match status" value="1"/>
</dbReference>
<proteinExistence type="inferred from homology"/>
<dbReference type="FunFam" id="1.20.1070.10:FF:000163">
    <property type="entry name" value="Thromboxane A2 receptor"/>
    <property type="match status" value="1"/>
</dbReference>
<dbReference type="PANTHER" id="PTHR11866:SF5">
    <property type="entry name" value="THROMBOXANE A2 RECEPTOR"/>
    <property type="match status" value="1"/>
</dbReference>
<feature type="transmembrane region" description="Helical" evidence="16">
    <location>
        <begin position="29"/>
        <end position="51"/>
    </location>
</feature>
<dbReference type="GO" id="GO:0045907">
    <property type="term" value="P:positive regulation of vasoconstriction"/>
    <property type="evidence" value="ECO:0007669"/>
    <property type="project" value="TreeGrafter"/>
</dbReference>